<gene>
    <name evidence="1" type="ORF">B808_1009</name>
</gene>
<reference evidence="1 2" key="1">
    <citation type="submission" date="2012-08" db="EMBL/GenBank/DDBJ databases">
        <title>Genome sequencing of Lactobacillus florum 8D.</title>
        <authorList>
            <person name="Kim E.B."/>
            <person name="Marco M.L."/>
        </authorList>
    </citation>
    <scope>NUCLEOTIDE SEQUENCE [LARGE SCALE GENOMIC DNA]</scope>
    <source>
        <strain evidence="1 2">8D</strain>
    </source>
</reference>
<dbReference type="PATRIC" id="fig|1221538.3.peg.1016"/>
<keyword evidence="2" id="KW-1185">Reference proteome</keyword>
<accession>W9EK92</accession>
<dbReference type="AlphaFoldDB" id="W9EK92"/>
<proteinExistence type="predicted"/>
<name>W9EK92_9LACO</name>
<dbReference type="EMBL" id="ALXG01000041">
    <property type="protein sequence ID" value="ETO40104.1"/>
    <property type="molecule type" value="Genomic_DNA"/>
</dbReference>
<evidence type="ECO:0000313" key="2">
    <source>
        <dbReference type="Proteomes" id="UP000019474"/>
    </source>
</evidence>
<comment type="caution">
    <text evidence="1">The sequence shown here is derived from an EMBL/GenBank/DDBJ whole genome shotgun (WGS) entry which is preliminary data.</text>
</comment>
<organism evidence="1 2">
    <name type="scientific">Fructilactobacillus florum 8D</name>
    <dbReference type="NCBI Taxonomy" id="1221538"/>
    <lineage>
        <taxon>Bacteria</taxon>
        <taxon>Bacillati</taxon>
        <taxon>Bacillota</taxon>
        <taxon>Bacilli</taxon>
        <taxon>Lactobacillales</taxon>
        <taxon>Lactobacillaceae</taxon>
        <taxon>Fructilactobacillus</taxon>
    </lineage>
</organism>
<protein>
    <submittedName>
        <fullName evidence="1">Uncharacterized protein</fullName>
    </submittedName>
</protein>
<dbReference type="Proteomes" id="UP000019474">
    <property type="component" value="Unassembled WGS sequence"/>
</dbReference>
<sequence length="39" mass="4857">MHKPDKKINKKLDFKFKLNFGIFTCQFKIRWLSRKNNEN</sequence>
<evidence type="ECO:0000313" key="1">
    <source>
        <dbReference type="EMBL" id="ETO40104.1"/>
    </source>
</evidence>